<protein>
    <submittedName>
        <fullName evidence="1">Uncharacterized protein</fullName>
    </submittedName>
</protein>
<evidence type="ECO:0000313" key="2">
    <source>
        <dbReference type="Proteomes" id="UP000009182"/>
    </source>
</evidence>
<dbReference type="EMBL" id="CP000247">
    <property type="protein sequence ID" value="ABG69169.1"/>
    <property type="molecule type" value="Genomic_DNA"/>
</dbReference>
<accession>A0A454A398</accession>
<proteinExistence type="predicted"/>
<dbReference type="Proteomes" id="UP000009182">
    <property type="component" value="Chromosome"/>
</dbReference>
<reference evidence="1 2" key="1">
    <citation type="journal article" date="2006" name="Mol. Microbiol.">
        <title>Role of pathogenicity island-associated integrases in the genome plasticity of uropathogenic Escherichia coli strain 536.</title>
        <authorList>
            <person name="Hochhut B."/>
            <person name="Wilde C."/>
            <person name="Balling G."/>
            <person name="Middendorf B."/>
            <person name="Dobrindt U."/>
            <person name="Brzuszkiewicz E."/>
            <person name="Gottschalk G."/>
            <person name="Carniel E."/>
            <person name="Hacker J."/>
        </authorList>
    </citation>
    <scope>NUCLEOTIDE SEQUENCE [LARGE SCALE GENOMIC DNA]</scope>
    <source>
        <strain evidence="2">536 / UPEC</strain>
    </source>
</reference>
<gene>
    <name evidence="1" type="ordered locus">ECP_1158</name>
</gene>
<name>A0A454A398_ECOL5</name>
<organism evidence="1 2">
    <name type="scientific">Escherichia coli O6:K15:H31 (strain 536 / UPEC)</name>
    <dbReference type="NCBI Taxonomy" id="362663"/>
    <lineage>
        <taxon>Bacteria</taxon>
        <taxon>Pseudomonadati</taxon>
        <taxon>Pseudomonadota</taxon>
        <taxon>Gammaproteobacteria</taxon>
        <taxon>Enterobacterales</taxon>
        <taxon>Enterobacteriaceae</taxon>
        <taxon>Escherichia</taxon>
    </lineage>
</organism>
<dbReference type="AlphaFoldDB" id="A0A454A398"/>
<sequence length="49" mass="5767">MNTRWHSHKYHLVVYVRKKLVMLLRVVTSSHSLNPPSSGFFHFLSLDIS</sequence>
<dbReference type="KEGG" id="ecp:ECP_1158"/>
<evidence type="ECO:0000313" key="1">
    <source>
        <dbReference type="EMBL" id="ABG69169.1"/>
    </source>
</evidence>